<dbReference type="PROSITE" id="PS50988">
    <property type="entry name" value="TROVE"/>
    <property type="match status" value="1"/>
</dbReference>
<feature type="region of interest" description="Disordered" evidence="3">
    <location>
        <begin position="2146"/>
        <end position="2192"/>
    </location>
</feature>
<feature type="domain" description="TROVE" evidence="4">
    <location>
        <begin position="40"/>
        <end position="458"/>
    </location>
</feature>
<feature type="compositionally biased region" description="Acidic residues" evidence="3">
    <location>
        <begin position="2311"/>
        <end position="2322"/>
    </location>
</feature>
<dbReference type="InterPro" id="IPR027417">
    <property type="entry name" value="P-loop_NTPase"/>
</dbReference>
<dbReference type="GeneID" id="39986804"/>
<feature type="compositionally biased region" description="Basic and acidic residues" evidence="3">
    <location>
        <begin position="2323"/>
        <end position="2346"/>
    </location>
</feature>
<evidence type="ECO:0000256" key="2">
    <source>
        <dbReference type="PROSITE-ProRule" id="PRU00221"/>
    </source>
</evidence>
<dbReference type="InterPro" id="IPR008858">
    <property type="entry name" value="TROVE_dom"/>
</dbReference>
<dbReference type="RefSeq" id="XP_028881634.1">
    <property type="nucleotide sequence ID" value="XM_029027024.1"/>
</dbReference>
<dbReference type="Pfam" id="PF00400">
    <property type="entry name" value="WD40"/>
    <property type="match status" value="4"/>
</dbReference>
<feature type="region of interest" description="Disordered" evidence="3">
    <location>
        <begin position="2290"/>
        <end position="2346"/>
    </location>
</feature>
<dbReference type="GO" id="GO:0005697">
    <property type="term" value="C:telomerase holoenzyme complex"/>
    <property type="evidence" value="ECO:0007669"/>
    <property type="project" value="TreeGrafter"/>
</dbReference>
<dbReference type="EMBL" id="NBCO01000021">
    <property type="protein sequence ID" value="ORC87568.1"/>
    <property type="molecule type" value="Genomic_DNA"/>
</dbReference>
<organism evidence="5 6">
    <name type="scientific">Trypanosoma theileri</name>
    <dbReference type="NCBI Taxonomy" id="67003"/>
    <lineage>
        <taxon>Eukaryota</taxon>
        <taxon>Discoba</taxon>
        <taxon>Euglenozoa</taxon>
        <taxon>Kinetoplastea</taxon>
        <taxon>Metakinetoplastina</taxon>
        <taxon>Trypanosomatida</taxon>
        <taxon>Trypanosomatidae</taxon>
        <taxon>Trypanosoma</taxon>
    </lineage>
</organism>
<feature type="region of interest" description="Disordered" evidence="3">
    <location>
        <begin position="2731"/>
        <end position="2762"/>
    </location>
</feature>
<dbReference type="GO" id="GO:0000722">
    <property type="term" value="P:telomere maintenance via recombination"/>
    <property type="evidence" value="ECO:0007669"/>
    <property type="project" value="TreeGrafter"/>
</dbReference>
<dbReference type="Pfam" id="PF05731">
    <property type="entry name" value="TROVE"/>
    <property type="match status" value="1"/>
</dbReference>
<dbReference type="InterPro" id="IPR056884">
    <property type="entry name" value="NPHP3-like_N"/>
</dbReference>
<protein>
    <submittedName>
        <fullName evidence="5">Putative telomerase-associated protein</fullName>
    </submittedName>
</protein>
<dbReference type="GO" id="GO:0070034">
    <property type="term" value="F:telomerase RNA binding"/>
    <property type="evidence" value="ECO:0007669"/>
    <property type="project" value="TreeGrafter"/>
</dbReference>
<dbReference type="SUPFAM" id="SSF50978">
    <property type="entry name" value="WD40 repeat-like"/>
    <property type="match status" value="1"/>
</dbReference>
<evidence type="ECO:0000256" key="3">
    <source>
        <dbReference type="SAM" id="MobiDB-lite"/>
    </source>
</evidence>
<dbReference type="Proteomes" id="UP000192257">
    <property type="component" value="Unassembled WGS sequence"/>
</dbReference>
<dbReference type="PANTHER" id="PTHR44791">
    <property type="entry name" value="TELOMERASE PROTEIN COMPONENT 1 TEP1"/>
    <property type="match status" value="1"/>
</dbReference>
<feature type="compositionally biased region" description="Polar residues" evidence="3">
    <location>
        <begin position="1"/>
        <end position="11"/>
    </location>
</feature>
<feature type="compositionally biased region" description="Basic and acidic residues" evidence="3">
    <location>
        <begin position="2420"/>
        <end position="2435"/>
    </location>
</feature>
<proteinExistence type="predicted"/>
<keyword evidence="6" id="KW-1185">Reference proteome</keyword>
<gene>
    <name evidence="5" type="ORF">TM35_000211740</name>
</gene>
<evidence type="ECO:0000313" key="5">
    <source>
        <dbReference type="EMBL" id="ORC87568.1"/>
    </source>
</evidence>
<feature type="compositionally biased region" description="Acidic residues" evidence="3">
    <location>
        <begin position="2176"/>
        <end position="2188"/>
    </location>
</feature>
<feature type="region of interest" description="Disordered" evidence="3">
    <location>
        <begin position="1"/>
        <end position="30"/>
    </location>
</feature>
<dbReference type="Pfam" id="PF13271">
    <property type="entry name" value="DUF4062"/>
    <property type="match status" value="1"/>
</dbReference>
<keyword evidence="2" id="KW-0853">WD repeat</keyword>
<evidence type="ECO:0000313" key="6">
    <source>
        <dbReference type="Proteomes" id="UP000192257"/>
    </source>
</evidence>
<feature type="region of interest" description="Disordered" evidence="3">
    <location>
        <begin position="729"/>
        <end position="757"/>
    </location>
</feature>
<feature type="region of interest" description="Disordered" evidence="3">
    <location>
        <begin position="2402"/>
        <end position="2479"/>
    </location>
</feature>
<accession>A0A1X0NSQ1</accession>
<dbReference type="InterPro" id="IPR036322">
    <property type="entry name" value="WD40_repeat_dom_sf"/>
</dbReference>
<dbReference type="GO" id="GO:0003720">
    <property type="term" value="F:telomerase activity"/>
    <property type="evidence" value="ECO:0007669"/>
    <property type="project" value="TreeGrafter"/>
</dbReference>
<dbReference type="SUPFAM" id="SSF52540">
    <property type="entry name" value="P-loop containing nucleoside triphosphate hydrolases"/>
    <property type="match status" value="1"/>
</dbReference>
<sequence length="3079" mass="346504">MTDTHSSTVRTNQRRLKHEEDSNPDESFSFSHYSETVADVRHEKDELIGRVSASLLQEVQFPPKPPPLSPQANAQLENTIRIAELVNIISSMDGEFVLKLALYIRHDLNIRRTAALLVALSAFQPKCQPFLKCYMKRIIRLPSDWLTIANIAMQKPYECLYINYGKEEENEAVNFIQERKGIPNALRHALVATFKLFDEFTLAKYNNERSVKRARAKKKEELKKNEMSTTNTTTTNTITTAMTPFPQEHYYYYYYSTLTIKELIRRLHISRPAYIVCCLLGKRYPNSEEAFRQEGLDEGGTRTFDPTQCGRRMKLPVPETWETQLSAHGNHGFIWDNLVERKQLPFMAALRNLRNMILHNCSEKTHTIIMNRFTSEEEVLMSRQFPYRFLSAYESLKFQPKKAIKRLYTKPPSGAKRKICKDKPPSEKYVKLLQTQYQSTLNQAAEISARVNIVPIRGSSLIILNASYESMFSSNYGMADIDKAALLAVSFKYACEHCELLILCGDQYRVMGWDFRHEGGILENAERVGYFCRELMWPERDPYSSSTEWSSPRWIDPSTKIKFPYAYLDNLIEHRVNLQSLVVMGGKHSCFTGQNDAPSLGDLPVYLERMRRICNEELLFVGLSTSFDVELNIQLRYNHKHDILLTGFSDAVLRIVAERVSGGPRRYIERADEVYDVNRAAIRPDQTFKKELRVLQQVSKLEKKRRMHSYVQTLESFSDEALVGGSTSATIGSEENVSPSSPKKKKTTTAAAADKTSEEVGNKNKIGLISPEPLFLSTYHDCRFFISSTFIDMESERNALVLDVFPRLRRWVAEAGLHVNILDVDLRWGITEDATSSNLSVSVCLNEVSRCSPFFLGILGSRYGYCPPTLYHRVDEDVDPADFAWLRQYPLEQSEENKMSVTEMEMRHAIFTSARRTGKRIPLTMAFLIRDQTTLINSLPVGRERDAYAPDTPTTMQSITKLTSYLKTQGAPIIPYTATHKATVDNPFSTFSLTNAMTMPSITSTNNLTSTISATTIPLDMTDFSRKAYVALKSIVQHHFDLPVELGGGYDNVEAHQDTAKNNPEATHKSRVNQTLYEREHLDQLSFTSTLLKTFVPPMGFVEKLSLFVLSGRDPTSSITTTTTIKTEGAVEKEEGGTIMTNTNPTNPNPTTITTNAILSSTSTTPYTMDSEHNVLLLQGTEGNGASTISAAVAAHVAKREDTNVMVVHFACQASDGSLRRLVYYIASSLVYRLGLQEDFCVRESDPITLLLQLLPRIYDAAKKKKQICIILDGMDKSPYSTEILSNLGWLVHPGTGSEIRFLVTTSFGSPIATALKSRLPPARSIPLPDLSMSERAELVRRHLASYGKRLQESFRVNELKLLLRKTGASQASYLTYAITYLRLFSTFDTLRSDIVRLPSTLSQLHLEAYKKLEERFDEKTCRTVLIALYLAHDIGGIKEFNLYRLVSNVAPASRLVMLLNGTCLRIVRRRVAISSASFEASIAARYLPRSSDVIDACAKFLAAELYFRPVSIDAERYDVRQSIRVALESIRRCTEREKCVFNPYRYSASQLLALLHFALRAKEYEALSVLASYLPLVENLIVNATYLQRFLNILSQAVMLNSQLSNKLSPIVDFLQEHYSILECRPMILRQYVRNRNYLNNVFHDVLSPSESRKTGGCRNDTWVKWLNKNQKSEEGRTIIFPSTEPIQTLALSDDGNYIAGGGDDLMVRVIPQGRLDQIAASLKHNAPVTAIAFLPHRSHILLTGCGRGVLRVWSLEDNSLLQQSFISHKRCISSIACHPTESIVCTGSYDSSCALWQVVSSVAEATVRSSLEANEILKHHNAPVSCVAYHGSGEILATGSWEGRVYFINTERLRESLHHVTTLNLSKESVASTKLPYEYHMVKTGSPVRALAFMPSMVVTCAIALYDGDICLYDYASAECSARLKLHVGIPITCLTFSPDAVFMASANEHGGVRITYAGVTGTTFTTLNAHRSAVTAVAFHQKKPRTLFTSSMERNLKQWSLAKTDYTDSTLLNGKHAMIVTACAAASDGSFFVTAGVDGLALVFTAHEDVSGGVSDYTRSKEESFTPYFSLSHEQNRVSCICIGMQNKRILCGTAVGEVFVWAATPGLDRREGLLLQRISVAEEGVYPVVFVGCVVEKASDKSKHQHRKHKQCKDNNNDDNNDYNDDNNNNNDYDDDDDDDDDNDNAVYTSNLHNYSLRARATAFTANGMMAAWEMYEDDTRMISVTGPQRPTEKMCRRVFSPYSLQQVGVVVRERELKTEKLSVCVCTDQIAEAEDKKYEALLTDKAAKSESSSDNYERFSCHSSTIEEDEEKEEESEEVSRDLDSDKNKNNDEMEMEDHRRAPQRATFKWVKPFECVRLDKDGMCSGVSSPTGMSNTSISLSVKLAEEIIGGLPLMWRERESHREEEEEEEKEEKEEKEVIGQKEKKTELSDNNNNSNSNSNSERSSNGTGDTINDNTVASPNTEDSKGLTVSNNCDGSCKNRNMYLLDGSFIVVGRQRCHLAVASLQSMIALPIQKISPDYHIVESEINDEYMLEKGDAFLCVSNRIRVRGAWTEVKRKNSTSSFLSSSSLLFSSSSLFSLLFALGTSSGTVLLIEAIYERDSTITAESEDEGDAIQFMINNNNNNNNTLGCMLQYKRGVRLILRHSAEMVGRHGRRVPVDSIALTTGPSETVKSSEDTTEPYIWRDVFTPLHLTVGCRDGSVRLFTVFPFREVEHALGEESINPGKSVRHVLPEEEEEEEEEEEDEDEEMENIKKDEKEAKCAFIKGKWHERGIFFASSGITTVTTLQMPDKMLGRRNSTNLPFSTINTGTTIMNTTTTTTNNNNNNNNNNNTNFGISNWLSSWSLLSTIHIVGDWLGNVYQLQLKRGSGNGSRLGKRDFTRPHTFSIFADGSSSQAWSAIMRDDEEKEGQRSRYNREARPTLLELMRRETNLHLSVSNLLSAGRRGTKWRNEERTIAALFSSHLNEDPWSEAAAAAAGNLSTTVPTHEHPSTQVNTTNTTTGMSMTVPPYEMILQQVPPELEGEKRNEWIREQQRLLVEALQAHRNAVKAREVLSKYSKDVLLSMGVDLDS</sequence>
<feature type="compositionally biased region" description="Low complexity" evidence="3">
    <location>
        <begin position="2999"/>
        <end position="3009"/>
    </location>
</feature>
<comment type="caution">
    <text evidence="5">The sequence shown here is derived from an EMBL/GenBank/DDBJ whole genome shotgun (WGS) entry which is preliminary data.</text>
</comment>
<feature type="compositionally biased region" description="Polar residues" evidence="3">
    <location>
        <begin position="2454"/>
        <end position="2479"/>
    </location>
</feature>
<dbReference type="STRING" id="67003.A0A1X0NSQ1"/>
<feature type="repeat" description="WD" evidence="2">
    <location>
        <begin position="1767"/>
        <end position="1808"/>
    </location>
</feature>
<dbReference type="InterPro" id="IPR001680">
    <property type="entry name" value="WD40_rpt"/>
</dbReference>
<dbReference type="SMART" id="SM00320">
    <property type="entry name" value="WD40"/>
    <property type="match status" value="10"/>
</dbReference>
<dbReference type="PANTHER" id="PTHR44791:SF1">
    <property type="entry name" value="TELOMERASE PROTEIN COMPONENT 1"/>
    <property type="match status" value="1"/>
</dbReference>
<dbReference type="Gene3D" id="2.130.10.10">
    <property type="entry name" value="YVTN repeat-like/Quinoprotein amine dehydrogenase"/>
    <property type="match status" value="2"/>
</dbReference>
<dbReference type="InterPro" id="IPR015943">
    <property type="entry name" value="WD40/YVTN_repeat-like_dom_sf"/>
</dbReference>
<dbReference type="InterPro" id="IPR037214">
    <property type="entry name" value="TROVE_dom_sf"/>
</dbReference>
<dbReference type="CDD" id="cd00200">
    <property type="entry name" value="WD40"/>
    <property type="match status" value="1"/>
</dbReference>
<feature type="compositionally biased region" description="Acidic residues" evidence="3">
    <location>
        <begin position="2741"/>
        <end position="2757"/>
    </location>
</feature>
<dbReference type="PROSITE" id="PS50082">
    <property type="entry name" value="WD_REPEATS_2"/>
    <property type="match status" value="3"/>
</dbReference>
<dbReference type="InterPro" id="IPR052652">
    <property type="entry name" value="Telomerase_Complex_Comp"/>
</dbReference>
<dbReference type="VEuPathDB" id="TriTrypDB:TM35_000211740"/>
<dbReference type="Gene3D" id="3.40.50.300">
    <property type="entry name" value="P-loop containing nucleotide triphosphate hydrolases"/>
    <property type="match status" value="1"/>
</dbReference>
<dbReference type="OrthoDB" id="427368at2759"/>
<feature type="repeat" description="WD" evidence="2">
    <location>
        <begin position="1723"/>
        <end position="1765"/>
    </location>
</feature>
<feature type="region of interest" description="Disordered" evidence="3">
    <location>
        <begin position="2990"/>
        <end position="3009"/>
    </location>
</feature>
<keyword evidence="1" id="KW-0677">Repeat</keyword>
<evidence type="ECO:0000259" key="4">
    <source>
        <dbReference type="PROSITE" id="PS50988"/>
    </source>
</evidence>
<dbReference type="InterPro" id="IPR025139">
    <property type="entry name" value="DUF4062"/>
</dbReference>
<dbReference type="Pfam" id="PF24883">
    <property type="entry name" value="NPHP3_N"/>
    <property type="match status" value="1"/>
</dbReference>
<reference evidence="5 6" key="1">
    <citation type="submission" date="2017-03" db="EMBL/GenBank/DDBJ databases">
        <title>An alternative strategy for trypanosome survival in the mammalian bloodstream revealed through genome and transcriptome analysis of the ubiquitous bovine parasite Trypanosoma (Megatrypanum) theileri.</title>
        <authorList>
            <person name="Kelly S."/>
            <person name="Ivens A."/>
            <person name="Mott A."/>
            <person name="O'Neill E."/>
            <person name="Emms D."/>
            <person name="Macleod O."/>
            <person name="Voorheis P."/>
            <person name="Matthews J."/>
            <person name="Matthews K."/>
            <person name="Carrington M."/>
        </authorList>
    </citation>
    <scope>NUCLEOTIDE SEQUENCE [LARGE SCALE GENOMIC DNA]</scope>
    <source>
        <strain evidence="5">Edinburgh</strain>
    </source>
</reference>
<evidence type="ECO:0000256" key="1">
    <source>
        <dbReference type="ARBA" id="ARBA00022737"/>
    </source>
</evidence>
<feature type="compositionally biased region" description="Low complexity" evidence="3">
    <location>
        <begin position="2436"/>
        <end position="2453"/>
    </location>
</feature>
<dbReference type="SUPFAM" id="SSF140864">
    <property type="entry name" value="TROVE domain-like"/>
    <property type="match status" value="1"/>
</dbReference>
<name>A0A1X0NSQ1_9TRYP</name>
<feature type="repeat" description="WD" evidence="2">
    <location>
        <begin position="1970"/>
        <end position="2012"/>
    </location>
</feature>